<dbReference type="PATRIC" id="fig|1214101.3.peg.321"/>
<keyword evidence="3" id="KW-1185">Reference proteome</keyword>
<accession>K4QWD3</accession>
<dbReference type="SUPFAM" id="SSF110296">
    <property type="entry name" value="Oligoxyloglucan reducing end-specific cellobiohydrolase"/>
    <property type="match status" value="1"/>
</dbReference>
<dbReference type="PANTHER" id="PTHR43739:SF5">
    <property type="entry name" value="EXO-ALPHA-SIALIDASE"/>
    <property type="match status" value="1"/>
</dbReference>
<evidence type="ECO:0000313" key="3">
    <source>
        <dbReference type="Proteomes" id="UP000008043"/>
    </source>
</evidence>
<dbReference type="Gene3D" id="1.25.40.10">
    <property type="entry name" value="Tetratricopeptide repeat domain"/>
    <property type="match status" value="1"/>
</dbReference>
<feature type="region of interest" description="Disordered" evidence="1">
    <location>
        <begin position="1"/>
        <end position="22"/>
    </location>
</feature>
<dbReference type="HOGENOM" id="CLU_283683_0_0_11"/>
<feature type="region of interest" description="Disordered" evidence="1">
    <location>
        <begin position="416"/>
        <end position="439"/>
    </location>
</feature>
<name>K4QWD3_STRDJ</name>
<dbReference type="eggNOG" id="COG4447">
    <property type="taxonomic scope" value="Bacteria"/>
</dbReference>
<dbReference type="KEGG" id="sdv:BN159_0320"/>
<protein>
    <submittedName>
        <fullName evidence="2">Uncharacterized protein</fullName>
    </submittedName>
</protein>
<dbReference type="SUPFAM" id="SSF50939">
    <property type="entry name" value="Sialidases"/>
    <property type="match status" value="1"/>
</dbReference>
<dbReference type="InterPro" id="IPR011990">
    <property type="entry name" value="TPR-like_helical_dom_sf"/>
</dbReference>
<dbReference type="STRING" id="1214101.BN159_0320"/>
<gene>
    <name evidence="2" type="ORF">BN159_0320</name>
</gene>
<dbReference type="GO" id="GO:0010411">
    <property type="term" value="P:xyloglucan metabolic process"/>
    <property type="evidence" value="ECO:0007669"/>
    <property type="project" value="TreeGrafter"/>
</dbReference>
<feature type="compositionally biased region" description="Basic and acidic residues" evidence="1">
    <location>
        <begin position="1"/>
        <end position="12"/>
    </location>
</feature>
<proteinExistence type="predicted"/>
<dbReference type="InterPro" id="IPR015943">
    <property type="entry name" value="WD40/YVTN_repeat-like_dom_sf"/>
</dbReference>
<dbReference type="InterPro" id="IPR052025">
    <property type="entry name" value="Xyloglucanase_GH74"/>
</dbReference>
<evidence type="ECO:0000313" key="2">
    <source>
        <dbReference type="EMBL" id="CCK24699.1"/>
    </source>
</evidence>
<dbReference type="EMBL" id="HE971709">
    <property type="protein sequence ID" value="CCK24699.1"/>
    <property type="molecule type" value="Genomic_DNA"/>
</dbReference>
<feature type="compositionally biased region" description="Polar residues" evidence="1">
    <location>
        <begin position="416"/>
        <end position="432"/>
    </location>
</feature>
<dbReference type="Proteomes" id="UP000008043">
    <property type="component" value="Chromosome"/>
</dbReference>
<dbReference type="InterPro" id="IPR036278">
    <property type="entry name" value="Sialidase_sf"/>
</dbReference>
<dbReference type="Gene3D" id="2.130.10.10">
    <property type="entry name" value="YVTN repeat-like/Quinoprotein amine dehydrogenase"/>
    <property type="match status" value="2"/>
</dbReference>
<sequence>MGVRAEDADKPDAAPAPPFPPGPERRLALAHDLLQRKGFEDALTFGKWKLDTSFRWRLSALTGIARRDEAFHAGHAHDVLPLNGGAALVAAHTGGVWLVLSTGGAVCVSNLWSQPNVNCLVQGPRPDEILALGDGAYATHWGHLFARLAWLPITMPPGVARIHAAEYMPGADIVVVAANQDVFWSPWPATPLGPWAWTPVGLPGDFQGLALGPNQTICAAARGGAISVLAFTAAGGLQLAATATVNGIVPTDMRTTILTSSPADRNRMYAATSRTAGRDEWLLAVLRSNDGGRTWNACANTLTGDPGRDLLQSAGNQGGWNNALAASPVNADVALLGWRKAGIYLTEDGGQTWTLRANDDPGSNAHLHSDVHAMRFDTEQADGRRYLVASDGGVVTTDDLGGTYTSLFNSRLPTLQFGSNPPRSNQEGSGSSFAARPDGVIAGGLQDNGVVWKRAGRYEPWHHAAESDGHRAVFLSTGDLLLTTNVAPAPQLCIWSAQGWGSFGPPRTVLRYTAAPGAAGRAEDGVRDLRPGDPPPGGFRHTPMSAVHSPSFHRTSTWSLPGPVGGAPGPTYRRLMLAVAAIHADVYGLFAGLDPSRPLWAWEYLGTVSQLDAASQYITAVASFDGHTVYAGTSDARIFAVDSKNGTSIDLPVTPVASPAFGGHISQLIQYGSGQDAYAIRGSDLLRLDGLKWQPVRNLPVEQLFAVEVNRAGDVTEVFAATDSKVFVSRDAGDTWKLATAGLPQRAHCTGLAIGADENGDRVLYLSTYGRSVWDTLIRSVPAAPGTQLPGDARPQAEMATGLRVMSARLAGAARREEATAAGLESARITADLITDPQQLDPASVKNEARATAHHLIEVVGAWPGAESITATQTGVALYRGLLADQPDDREARNMVAWGLSDRLAVRQSQAGNNDAAAAAAREAIEITLALTTDPGSLSVPDLARRVVEVAGYLPIAEAVTSTRKGVEVFRGLLAPHPDDKELRNLLAWALSDRLVVRQNQAGDTESAAAGAREAIEITQALTTNPGSLSVSDLARRVVLVAGYLPAAEAVTATRSGIEVLRQLVTERPDDRDRRNLLAWALTLLAQREAATGATPD</sequence>
<organism evidence="2 3">
    <name type="scientific">Streptomyces davaonensis (strain DSM 101723 / JCM 4913 / KCC S-0913 / 768)</name>
    <dbReference type="NCBI Taxonomy" id="1214101"/>
    <lineage>
        <taxon>Bacteria</taxon>
        <taxon>Bacillati</taxon>
        <taxon>Actinomycetota</taxon>
        <taxon>Actinomycetes</taxon>
        <taxon>Kitasatosporales</taxon>
        <taxon>Streptomycetaceae</taxon>
        <taxon>Streptomyces</taxon>
    </lineage>
</organism>
<evidence type="ECO:0000256" key="1">
    <source>
        <dbReference type="SAM" id="MobiDB-lite"/>
    </source>
</evidence>
<reference evidence="2 3" key="1">
    <citation type="journal article" date="2012" name="J. Bacteriol.">
        <title>Genome sequence of the bacterium Streptomyces davawensis JCM 4913 and heterologous production of the unique antibiotic roseoflavin.</title>
        <authorList>
            <person name="Jankowitsch F."/>
            <person name="Schwarz J."/>
            <person name="Ruckert C."/>
            <person name="Gust B."/>
            <person name="Szczepanowski R."/>
            <person name="Blom J."/>
            <person name="Pelzer S."/>
            <person name="Kalinowski J."/>
            <person name="Mack M."/>
        </authorList>
    </citation>
    <scope>NUCLEOTIDE SEQUENCE [LARGE SCALE GENOMIC DNA]</scope>
    <source>
        <strain evidence="3">DSM 101723 / JCM 4913 / KCC S-0913 / 768</strain>
    </source>
</reference>
<dbReference type="AlphaFoldDB" id="K4QWD3"/>
<dbReference type="PANTHER" id="PTHR43739">
    <property type="entry name" value="XYLOGLUCANASE (EUROFUNG)"/>
    <property type="match status" value="1"/>
</dbReference>
<dbReference type="CDD" id="cd15482">
    <property type="entry name" value="Sialidase_non-viral"/>
    <property type="match status" value="1"/>
</dbReference>